<protein>
    <submittedName>
        <fullName evidence="1">Uncharacterized protein</fullName>
    </submittedName>
</protein>
<proteinExistence type="predicted"/>
<reference evidence="1" key="1">
    <citation type="submission" date="2022-01" db="EMBL/GenBank/DDBJ databases">
        <title>Genome sequence and assembly of Parabukholderia sp. RG36.</title>
        <authorList>
            <person name="Chhetri G."/>
        </authorList>
    </citation>
    <scope>NUCLEOTIDE SEQUENCE</scope>
    <source>
        <strain evidence="1">RG36</strain>
    </source>
</reference>
<evidence type="ECO:0000313" key="2">
    <source>
        <dbReference type="Proteomes" id="UP001139308"/>
    </source>
</evidence>
<dbReference type="Proteomes" id="UP001139308">
    <property type="component" value="Unassembled WGS sequence"/>
</dbReference>
<sequence length="340" mass="38663">MNESGEDMAKSNEKRLDKCIEQAFQSNPEFTTWFLSRTGFANDAGVYRWSRSDNPWSTHPQETIDPATGEPVVKYVQSETDILVVFSRPNSGPFALHIENKLENGSFTSGQPERYKSRVTYWLNNPKYGAYVDFETVLIAPHVFFEKHRIDGEKFDRYVSHEDIAKYLPEFRTSGRGTDDDRVNFKIVAQTILRAGIWLIRHGYGRLMILPYAAPSGLYWRCAFHPPECFDEDVYRYTSGTKQMVLRGDPDIVMSSTMTPQALAELIAERAPRDVLALCEGKASQAALDWLQQFEKVLDEGYIPEAFNNDDDPAAERWALLGDDDSVGKMASQPGYRVPS</sequence>
<comment type="caution">
    <text evidence="1">The sequence shown here is derived from an EMBL/GenBank/DDBJ whole genome shotgun (WGS) entry which is preliminary data.</text>
</comment>
<name>A0A9X1UPY1_9BURK</name>
<dbReference type="AlphaFoldDB" id="A0A9X1UPY1"/>
<dbReference type="RefSeq" id="WP_238469046.1">
    <property type="nucleotide sequence ID" value="NZ_JAKLJA010000098.1"/>
</dbReference>
<evidence type="ECO:0000313" key="1">
    <source>
        <dbReference type="EMBL" id="MCG5079081.1"/>
    </source>
</evidence>
<dbReference type="EMBL" id="JAKLJA010000098">
    <property type="protein sequence ID" value="MCG5079081.1"/>
    <property type="molecule type" value="Genomic_DNA"/>
</dbReference>
<organism evidence="1 2">
    <name type="scientific">Paraburkholderia tagetis</name>
    <dbReference type="NCBI Taxonomy" id="2913261"/>
    <lineage>
        <taxon>Bacteria</taxon>
        <taxon>Pseudomonadati</taxon>
        <taxon>Pseudomonadota</taxon>
        <taxon>Betaproteobacteria</taxon>
        <taxon>Burkholderiales</taxon>
        <taxon>Burkholderiaceae</taxon>
        <taxon>Paraburkholderia</taxon>
    </lineage>
</organism>
<accession>A0A9X1UPY1</accession>
<keyword evidence="2" id="KW-1185">Reference proteome</keyword>
<gene>
    <name evidence="1" type="ORF">L5014_38230</name>
</gene>